<name>A0ABX7EYM4_9HYPH</name>
<evidence type="ECO:0000313" key="2">
    <source>
        <dbReference type="EMBL" id="QRF52236.1"/>
    </source>
</evidence>
<dbReference type="EMBL" id="CP032405">
    <property type="protein sequence ID" value="QRF52236.1"/>
    <property type="molecule type" value="Genomic_DNA"/>
</dbReference>
<evidence type="ECO:0000256" key="1">
    <source>
        <dbReference type="SAM" id="SignalP"/>
    </source>
</evidence>
<dbReference type="Proteomes" id="UP000596351">
    <property type="component" value="Chromosome"/>
</dbReference>
<sequence>MNLLKSTTTGLIAALCLAAAGCTTVGGAPTNEIETRWNGQQAGAFFAKFGPPVSDAASGTATLYTWRGGFKTRVVPATYEDLGDGKRGKMLTRARTEYLRCEVQLTVSSDYIIRSVRTVVDRPGTNGGKSYCAEFLTAS</sequence>
<evidence type="ECO:0000313" key="3">
    <source>
        <dbReference type="Proteomes" id="UP000596351"/>
    </source>
</evidence>
<dbReference type="RefSeq" id="WP_203013678.1">
    <property type="nucleotide sequence ID" value="NZ_CP032405.1"/>
</dbReference>
<gene>
    <name evidence="2" type="ORF">D4A92_12710</name>
</gene>
<proteinExistence type="predicted"/>
<organism evidence="2 3">
    <name type="scientific">Rhizobium rosettiformans</name>
    <dbReference type="NCBI Taxonomy" id="1368430"/>
    <lineage>
        <taxon>Bacteria</taxon>
        <taxon>Pseudomonadati</taxon>
        <taxon>Pseudomonadota</taxon>
        <taxon>Alphaproteobacteria</taxon>
        <taxon>Hyphomicrobiales</taxon>
        <taxon>Rhizobiaceae</taxon>
        <taxon>Rhizobium/Agrobacterium group</taxon>
        <taxon>Rhizobium</taxon>
    </lineage>
</organism>
<accession>A0ABX7EYM4</accession>
<feature type="signal peptide" evidence="1">
    <location>
        <begin position="1"/>
        <end position="27"/>
    </location>
</feature>
<protein>
    <recommendedName>
        <fullName evidence="4">Lipoprotein</fullName>
    </recommendedName>
</protein>
<keyword evidence="3" id="KW-1185">Reference proteome</keyword>
<reference evidence="2 3" key="1">
    <citation type="submission" date="2018-09" db="EMBL/GenBank/DDBJ databases">
        <title>Rhizobium sp. MAE2-X.</title>
        <authorList>
            <person name="Lee Y."/>
            <person name="Jeon C.O."/>
        </authorList>
    </citation>
    <scope>NUCLEOTIDE SEQUENCE [LARGE SCALE GENOMIC DNA]</scope>
    <source>
        <strain evidence="2 3">MAE2-X</strain>
    </source>
</reference>
<feature type="chain" id="PRO_5045265631" description="Lipoprotein" evidence="1">
    <location>
        <begin position="28"/>
        <end position="139"/>
    </location>
</feature>
<keyword evidence="1" id="KW-0732">Signal</keyword>
<dbReference type="PROSITE" id="PS51257">
    <property type="entry name" value="PROKAR_LIPOPROTEIN"/>
    <property type="match status" value="1"/>
</dbReference>
<evidence type="ECO:0008006" key="4">
    <source>
        <dbReference type="Google" id="ProtNLM"/>
    </source>
</evidence>